<keyword evidence="4" id="KW-1185">Reference proteome</keyword>
<evidence type="ECO:0000256" key="1">
    <source>
        <dbReference type="SAM" id="MobiDB-lite"/>
    </source>
</evidence>
<feature type="compositionally biased region" description="Basic residues" evidence="1">
    <location>
        <begin position="13"/>
        <end position="22"/>
    </location>
</feature>
<feature type="compositionally biased region" description="Polar residues" evidence="1">
    <location>
        <begin position="1"/>
        <end position="11"/>
    </location>
</feature>
<evidence type="ECO:0000256" key="2">
    <source>
        <dbReference type="SAM" id="Phobius"/>
    </source>
</evidence>
<dbReference type="AlphaFoldDB" id="A0A9W8BKW7"/>
<name>A0A9W8BKW7_9FUNG</name>
<gene>
    <name evidence="3" type="ORF">H4R26_001385</name>
</gene>
<evidence type="ECO:0000313" key="4">
    <source>
        <dbReference type="Proteomes" id="UP001150907"/>
    </source>
</evidence>
<keyword evidence="2" id="KW-0812">Transmembrane</keyword>
<keyword evidence="2" id="KW-1133">Transmembrane helix</keyword>
<keyword evidence="2" id="KW-0472">Membrane</keyword>
<proteinExistence type="predicted"/>
<protein>
    <submittedName>
        <fullName evidence="3">Uncharacterized protein</fullName>
    </submittedName>
</protein>
<feature type="transmembrane region" description="Helical" evidence="2">
    <location>
        <begin position="712"/>
        <end position="734"/>
    </location>
</feature>
<dbReference type="Proteomes" id="UP001150907">
    <property type="component" value="Unassembled WGS sequence"/>
</dbReference>
<feature type="compositionally biased region" description="Polar residues" evidence="1">
    <location>
        <begin position="101"/>
        <end position="120"/>
    </location>
</feature>
<feature type="compositionally biased region" description="Basic and acidic residues" evidence="1">
    <location>
        <begin position="172"/>
        <end position="181"/>
    </location>
</feature>
<reference evidence="3" key="1">
    <citation type="submission" date="2022-07" db="EMBL/GenBank/DDBJ databases">
        <title>Phylogenomic reconstructions and comparative analyses of Kickxellomycotina fungi.</title>
        <authorList>
            <person name="Reynolds N.K."/>
            <person name="Stajich J.E."/>
            <person name="Barry K."/>
            <person name="Grigoriev I.V."/>
            <person name="Crous P."/>
            <person name="Smith M.E."/>
        </authorList>
    </citation>
    <scope>NUCLEOTIDE SEQUENCE</scope>
    <source>
        <strain evidence="3">IMI 214461</strain>
    </source>
</reference>
<dbReference type="EMBL" id="JANBQF010000061">
    <property type="protein sequence ID" value="KAJ2006431.1"/>
    <property type="molecule type" value="Genomic_DNA"/>
</dbReference>
<feature type="region of interest" description="Disordered" evidence="1">
    <location>
        <begin position="210"/>
        <end position="240"/>
    </location>
</feature>
<feature type="region of interest" description="Disordered" evidence="1">
    <location>
        <begin position="307"/>
        <end position="365"/>
    </location>
</feature>
<sequence length="765" mass="83173">MSTASGLQGPSSRGKHTGRPHHQQQQQANPFGPKGTFSGGNGVADAGDPFGSDDSDSGNDDGLESDDPTNTAMFLDDSEEKELDTVLPGTPQAFRKLGQLTVKSISRQKDSQTPGRTQARASAKQLSDRVGSSGREWRHANNVSPSKKGKHGDGADMLSTVGSLHMPGQVRSDPRPQREPNEPAVPLSVQRIRASQRASRILDNIKSSTPLFDARKSPEGGIAPLQFGKPGQYPRINLDPEFDKNEFSPIVFSKRRKSKQLPPAPRLEDLAREMPELDAVDGRTTPDNKPRLPAAGTPYRLLRALSEKSNESRITDGSQLQPPLRASADGRLMRQQRSPAANDPMRTPEKQPTINLLEDTPPSLPRERIDSLRKFFREHLGATDARKDVAADGKAATQMAAGGQSNNNLLIDFGSFDQQQSNEALAPLNTSTLSQISSIRHADGTMMSLLNSPSPLRPIKVPADNLDQHLLGAGSGHSPLLLSGNSGRDREKAPSEPAPFLLNQIWKQQQEQREQQAAAGGSSGNLIDLSSRLNMSIHALNNGLRGQLTQSGNGMPLMDQDELDSVARTVKMFGTELNQSLASLAPGHADYQAEWSPGRHGLSAVAESELEDQVRTLRDTMVETKDIVFSIQKELDRQKQGHSSENSKLDDIVRLLGALDMRLHMLEGRQRLDQTPQRANSGSVKVYAGSAPQQQDIVSRIGQAISYSLGRYPLMLIGALFIILLSELLVIGGFGSSVQTVRILGKHAFDEMKQRFVVVLPQPPS</sequence>
<accession>A0A9W8BKW7</accession>
<dbReference type="OrthoDB" id="5598076at2759"/>
<evidence type="ECO:0000313" key="3">
    <source>
        <dbReference type="EMBL" id="KAJ2006431.1"/>
    </source>
</evidence>
<feature type="region of interest" description="Disordered" evidence="1">
    <location>
        <begin position="1"/>
        <end position="190"/>
    </location>
</feature>
<feature type="compositionally biased region" description="Acidic residues" evidence="1">
    <location>
        <begin position="51"/>
        <end position="67"/>
    </location>
</feature>
<organism evidence="3 4">
    <name type="scientific">Coemansia thaxteri</name>
    <dbReference type="NCBI Taxonomy" id="2663907"/>
    <lineage>
        <taxon>Eukaryota</taxon>
        <taxon>Fungi</taxon>
        <taxon>Fungi incertae sedis</taxon>
        <taxon>Zoopagomycota</taxon>
        <taxon>Kickxellomycotina</taxon>
        <taxon>Kickxellomycetes</taxon>
        <taxon>Kickxellales</taxon>
        <taxon>Kickxellaceae</taxon>
        <taxon>Coemansia</taxon>
    </lineage>
</organism>
<comment type="caution">
    <text evidence="3">The sequence shown here is derived from an EMBL/GenBank/DDBJ whole genome shotgun (WGS) entry which is preliminary data.</text>
</comment>